<accession>A0AAD0SM43</accession>
<organism evidence="1 3">
    <name type="scientific">Aliarcobacter skirrowii CCUG 10374</name>
    <dbReference type="NCBI Taxonomy" id="1032239"/>
    <lineage>
        <taxon>Bacteria</taxon>
        <taxon>Pseudomonadati</taxon>
        <taxon>Campylobacterota</taxon>
        <taxon>Epsilonproteobacteria</taxon>
        <taxon>Campylobacterales</taxon>
        <taxon>Arcobacteraceae</taxon>
        <taxon>Aliarcobacter</taxon>
    </lineage>
</organism>
<dbReference type="GeneID" id="61751266"/>
<protein>
    <submittedName>
        <fullName evidence="1">Uncharacterized protein</fullName>
    </submittedName>
</protein>
<sequence length="122" mass="14637">MKNKPKMLVAISYFHKKKDKLKLKKSRYKRSSRKVKYYSNNDESLIKIVPIKNCTLKDIEETLLKIFPDKEHTFIDEYGNEYLSGYYNVTPKIKKTLFEKFKIEIDIESFDCFIGEEYESDI</sequence>
<keyword evidence="4" id="KW-1185">Reference proteome</keyword>
<gene>
    <name evidence="1" type="ORF">ASKIR_1520</name>
    <name evidence="2" type="ORF">CP959_08975</name>
</gene>
<dbReference type="EMBL" id="NXIC01000006">
    <property type="protein sequence ID" value="RXI25223.1"/>
    <property type="molecule type" value="Genomic_DNA"/>
</dbReference>
<name>A0AAD0SM43_9BACT</name>
<reference evidence="1 3" key="2">
    <citation type="submission" date="2018-08" db="EMBL/GenBank/DDBJ databases">
        <title>Complete genome of the Arcobacter skirrowii type strain LMG 6621.</title>
        <authorList>
            <person name="Miller W.G."/>
            <person name="Yee E."/>
            <person name="Bono J.L."/>
        </authorList>
    </citation>
    <scope>NUCLEOTIDE SEQUENCE [LARGE SCALE GENOMIC DNA]</scope>
    <source>
        <strain evidence="1 3">CCUG 10374</strain>
    </source>
</reference>
<dbReference type="EMBL" id="CP032099">
    <property type="protein sequence ID" value="AXX85311.1"/>
    <property type="molecule type" value="Genomic_DNA"/>
</dbReference>
<dbReference type="RefSeq" id="WP_066349834.1">
    <property type="nucleotide sequence ID" value="NZ_CP032099.1"/>
</dbReference>
<dbReference type="Proteomes" id="UP000290580">
    <property type="component" value="Unassembled WGS sequence"/>
</dbReference>
<proteinExistence type="predicted"/>
<dbReference type="AlphaFoldDB" id="A0AAD0SM43"/>
<evidence type="ECO:0000313" key="2">
    <source>
        <dbReference type="EMBL" id="RXI25223.1"/>
    </source>
</evidence>
<dbReference type="Proteomes" id="UP000262029">
    <property type="component" value="Chromosome"/>
</dbReference>
<evidence type="ECO:0000313" key="3">
    <source>
        <dbReference type="Proteomes" id="UP000262029"/>
    </source>
</evidence>
<evidence type="ECO:0000313" key="4">
    <source>
        <dbReference type="Proteomes" id="UP000290580"/>
    </source>
</evidence>
<reference evidence="2 4" key="1">
    <citation type="submission" date="2017-09" db="EMBL/GenBank/DDBJ databases">
        <title>Genomics of the genus Arcobacter.</title>
        <authorList>
            <person name="Perez-Cataluna A."/>
            <person name="Figueras M.J."/>
            <person name="Salas-Masso N."/>
        </authorList>
    </citation>
    <scope>NUCLEOTIDE SEQUENCE [LARGE SCALE GENOMIC DNA]</scope>
    <source>
        <strain evidence="2 4">LMG 6621</strain>
    </source>
</reference>
<evidence type="ECO:0000313" key="1">
    <source>
        <dbReference type="EMBL" id="AXX85311.1"/>
    </source>
</evidence>